<gene>
    <name evidence="3" type="ORF">METZ01_LOCUS498817</name>
</gene>
<sequence>REEQEPYCLDMATSIVPWNRVLLNRNSSKPLELGIAADEYGKPTTDPHKAVAVIPTGSYKGYGLASMVDVLCGVYTGMAFGRSIPAMFTTHMTEQRKLGQFYIVMRSDGVISKEEFINSMQQMTGEVRTEPAVDGESVMLPGDPQMICAKKRMKDGIPLDDSTLDVLVAMSKKNNVILKLI</sequence>
<dbReference type="PANTHER" id="PTHR11091">
    <property type="entry name" value="OXIDOREDUCTASE-RELATED"/>
    <property type="match status" value="1"/>
</dbReference>
<accession>A0A383DNW4</accession>
<dbReference type="InterPro" id="IPR003767">
    <property type="entry name" value="Malate/L-lactate_DH-like"/>
</dbReference>
<evidence type="ECO:0000313" key="3">
    <source>
        <dbReference type="EMBL" id="SVE45963.1"/>
    </source>
</evidence>
<dbReference type="InterPro" id="IPR036111">
    <property type="entry name" value="Mal/L-sulfo/L-lacto_DH-like_sf"/>
</dbReference>
<dbReference type="AlphaFoldDB" id="A0A383DNW4"/>
<keyword evidence="2" id="KW-0560">Oxidoreductase</keyword>
<dbReference type="Gene3D" id="1.10.1530.10">
    <property type="match status" value="1"/>
</dbReference>
<dbReference type="Gene3D" id="3.30.1370.60">
    <property type="entry name" value="Hypothetical oxidoreductase yiak, domain 2"/>
    <property type="match status" value="1"/>
</dbReference>
<dbReference type="EMBL" id="UINC01218788">
    <property type="protein sequence ID" value="SVE45963.1"/>
    <property type="molecule type" value="Genomic_DNA"/>
</dbReference>
<evidence type="ECO:0000256" key="1">
    <source>
        <dbReference type="ARBA" id="ARBA00006056"/>
    </source>
</evidence>
<dbReference type="PANTHER" id="PTHR11091:SF0">
    <property type="entry name" value="MALATE DEHYDROGENASE"/>
    <property type="match status" value="1"/>
</dbReference>
<dbReference type="InterPro" id="IPR043143">
    <property type="entry name" value="Mal/L-sulf/L-lact_DH-like_NADP"/>
</dbReference>
<evidence type="ECO:0000256" key="2">
    <source>
        <dbReference type="ARBA" id="ARBA00023002"/>
    </source>
</evidence>
<organism evidence="3">
    <name type="scientific">marine metagenome</name>
    <dbReference type="NCBI Taxonomy" id="408172"/>
    <lineage>
        <taxon>unclassified sequences</taxon>
        <taxon>metagenomes</taxon>
        <taxon>ecological metagenomes</taxon>
    </lineage>
</organism>
<reference evidence="3" key="1">
    <citation type="submission" date="2018-05" db="EMBL/GenBank/DDBJ databases">
        <authorList>
            <person name="Lanie J.A."/>
            <person name="Ng W.-L."/>
            <person name="Kazmierczak K.M."/>
            <person name="Andrzejewski T.M."/>
            <person name="Davidsen T.M."/>
            <person name="Wayne K.J."/>
            <person name="Tettelin H."/>
            <person name="Glass J.I."/>
            <person name="Rusch D."/>
            <person name="Podicherti R."/>
            <person name="Tsui H.-C.T."/>
            <person name="Winkler M.E."/>
        </authorList>
    </citation>
    <scope>NUCLEOTIDE SEQUENCE</scope>
</reference>
<dbReference type="GO" id="GO:0016491">
    <property type="term" value="F:oxidoreductase activity"/>
    <property type="evidence" value="ECO:0007669"/>
    <property type="project" value="UniProtKB-KW"/>
</dbReference>
<protein>
    <submittedName>
        <fullName evidence="3">Uncharacterized protein</fullName>
    </submittedName>
</protein>
<dbReference type="Pfam" id="PF02615">
    <property type="entry name" value="Ldh_2"/>
    <property type="match status" value="1"/>
</dbReference>
<dbReference type="InterPro" id="IPR043144">
    <property type="entry name" value="Mal/L-sulf/L-lact_DH-like_ah"/>
</dbReference>
<feature type="non-terminal residue" evidence="3">
    <location>
        <position position="1"/>
    </location>
</feature>
<proteinExistence type="inferred from homology"/>
<dbReference type="SUPFAM" id="SSF89733">
    <property type="entry name" value="L-sulfolactate dehydrogenase-like"/>
    <property type="match status" value="1"/>
</dbReference>
<name>A0A383DNW4_9ZZZZ</name>
<comment type="similarity">
    <text evidence="1">Belongs to the LDH2/MDH2 oxidoreductase family.</text>
</comment>